<evidence type="ECO:0000256" key="1">
    <source>
        <dbReference type="SAM" id="MobiDB-lite"/>
    </source>
</evidence>
<evidence type="ECO:0000313" key="3">
    <source>
        <dbReference type="Proteomes" id="UP000031668"/>
    </source>
</evidence>
<comment type="caution">
    <text evidence="2">The sequence shown here is derived from an EMBL/GenBank/DDBJ whole genome shotgun (WGS) entry which is preliminary data.</text>
</comment>
<accession>A0A0C2IX23</accession>
<proteinExistence type="predicted"/>
<dbReference type="EMBL" id="JWZT01002262">
    <property type="protein sequence ID" value="KII69889.1"/>
    <property type="molecule type" value="Genomic_DNA"/>
</dbReference>
<dbReference type="OrthoDB" id="6426641at2759"/>
<dbReference type="Gene3D" id="2.30.30.850">
    <property type="match status" value="1"/>
</dbReference>
<name>A0A0C2IX23_THEKT</name>
<organism evidence="2 3">
    <name type="scientific">Thelohanellus kitauei</name>
    <name type="common">Myxosporean</name>
    <dbReference type="NCBI Taxonomy" id="669202"/>
    <lineage>
        <taxon>Eukaryota</taxon>
        <taxon>Metazoa</taxon>
        <taxon>Cnidaria</taxon>
        <taxon>Myxozoa</taxon>
        <taxon>Myxosporea</taxon>
        <taxon>Bivalvulida</taxon>
        <taxon>Platysporina</taxon>
        <taxon>Myxobolidae</taxon>
        <taxon>Thelohanellus</taxon>
    </lineage>
</organism>
<feature type="compositionally biased region" description="Polar residues" evidence="1">
    <location>
        <begin position="162"/>
        <end position="173"/>
    </location>
</feature>
<keyword evidence="3" id="KW-1185">Reference proteome</keyword>
<dbReference type="Proteomes" id="UP000031668">
    <property type="component" value="Unassembled WGS sequence"/>
</dbReference>
<sequence>MSPFEIMYKRSPRLPLDVAFPNSCHDFSDKSFRKISRIMKEVDSNIKQSQVNQKKQYNKNSNLFDVKPGDHVYLHFPHSHDLFRNKLARLWRGPYEVIRETFPILHIKIGNSIARIHINRCKLAKLRTQHETTDEHKDAIPEEERTLSWTKVPKFSKAYPQNVTTHQQLQPRSTRIRKPASSY</sequence>
<feature type="compositionally biased region" description="Basic residues" evidence="1">
    <location>
        <begin position="174"/>
        <end position="183"/>
    </location>
</feature>
<dbReference type="AlphaFoldDB" id="A0A0C2IX23"/>
<protein>
    <recommendedName>
        <fullName evidence="4">Integrase zinc-binding domain-containing protein</fullName>
    </recommendedName>
</protein>
<feature type="region of interest" description="Disordered" evidence="1">
    <location>
        <begin position="162"/>
        <end position="183"/>
    </location>
</feature>
<reference evidence="2 3" key="1">
    <citation type="journal article" date="2014" name="Genome Biol. Evol.">
        <title>The genome of the myxosporean Thelohanellus kitauei shows adaptations to nutrient acquisition within its fish host.</title>
        <authorList>
            <person name="Yang Y."/>
            <person name="Xiong J."/>
            <person name="Zhou Z."/>
            <person name="Huo F."/>
            <person name="Miao W."/>
            <person name="Ran C."/>
            <person name="Liu Y."/>
            <person name="Zhang J."/>
            <person name="Feng J."/>
            <person name="Wang M."/>
            <person name="Wang M."/>
            <person name="Wang L."/>
            <person name="Yao B."/>
        </authorList>
    </citation>
    <scope>NUCLEOTIDE SEQUENCE [LARGE SCALE GENOMIC DNA]</scope>
    <source>
        <strain evidence="2">Wuqing</strain>
    </source>
</reference>
<gene>
    <name evidence="2" type="ORF">RF11_15673</name>
</gene>
<evidence type="ECO:0008006" key="4">
    <source>
        <dbReference type="Google" id="ProtNLM"/>
    </source>
</evidence>
<evidence type="ECO:0000313" key="2">
    <source>
        <dbReference type="EMBL" id="KII69889.1"/>
    </source>
</evidence>